<gene>
    <name evidence="1" type="ORF">GCM10017056_00620</name>
</gene>
<dbReference type="Proteomes" id="UP000626220">
    <property type="component" value="Unassembled WGS sequence"/>
</dbReference>
<accession>A0A8J3GTM6</accession>
<proteinExistence type="predicted"/>
<dbReference type="AlphaFoldDB" id="A0A8J3GTM6"/>
<comment type="caution">
    <text evidence="1">The sequence shown here is derived from an EMBL/GenBank/DDBJ whole genome shotgun (WGS) entry which is preliminary data.</text>
</comment>
<dbReference type="EMBL" id="BNCJ01000001">
    <property type="protein sequence ID" value="GHF33099.1"/>
    <property type="molecule type" value="Genomic_DNA"/>
</dbReference>
<name>A0A8J3GTM6_9RHOB</name>
<keyword evidence="2" id="KW-1185">Reference proteome</keyword>
<protein>
    <submittedName>
        <fullName evidence="1">Uncharacterized protein</fullName>
    </submittedName>
</protein>
<evidence type="ECO:0000313" key="2">
    <source>
        <dbReference type="Proteomes" id="UP000626220"/>
    </source>
</evidence>
<reference evidence="1" key="1">
    <citation type="journal article" date="2014" name="Int. J. Syst. Evol. Microbiol.">
        <title>Complete genome sequence of Corynebacterium casei LMG S-19264T (=DSM 44701T), isolated from a smear-ripened cheese.</title>
        <authorList>
            <consortium name="US DOE Joint Genome Institute (JGI-PGF)"/>
            <person name="Walter F."/>
            <person name="Albersmeier A."/>
            <person name="Kalinowski J."/>
            <person name="Ruckert C."/>
        </authorList>
    </citation>
    <scope>NUCLEOTIDE SEQUENCE</scope>
    <source>
        <strain evidence="1">KCTC 42650</strain>
    </source>
</reference>
<reference evidence="1" key="2">
    <citation type="submission" date="2020-09" db="EMBL/GenBank/DDBJ databases">
        <authorList>
            <person name="Sun Q."/>
            <person name="Kim S."/>
        </authorList>
    </citation>
    <scope>NUCLEOTIDE SEQUENCE</scope>
    <source>
        <strain evidence="1">KCTC 42650</strain>
    </source>
</reference>
<evidence type="ECO:0000313" key="1">
    <source>
        <dbReference type="EMBL" id="GHF33099.1"/>
    </source>
</evidence>
<organism evidence="1 2">
    <name type="scientific">Seohaeicola zhoushanensis</name>
    <dbReference type="NCBI Taxonomy" id="1569283"/>
    <lineage>
        <taxon>Bacteria</taxon>
        <taxon>Pseudomonadati</taxon>
        <taxon>Pseudomonadota</taxon>
        <taxon>Alphaproteobacteria</taxon>
        <taxon>Rhodobacterales</taxon>
        <taxon>Roseobacteraceae</taxon>
        <taxon>Seohaeicola</taxon>
    </lineage>
</organism>
<sequence length="101" mass="11432">MAKVTRPTIRKLARQGKLVDETFKVFQRSVYPGASESQIAAMRTCFFAGASEIAALMMYGLDEGSEPTEGDLEFFDHWHSEVDRFHKRTLETLMASTDKPN</sequence>